<evidence type="ECO:0000259" key="11">
    <source>
        <dbReference type="Pfam" id="PF00593"/>
    </source>
</evidence>
<dbReference type="Gene3D" id="2.40.170.20">
    <property type="entry name" value="TonB-dependent receptor, beta-barrel domain"/>
    <property type="match status" value="1"/>
</dbReference>
<dbReference type="InterPro" id="IPR000531">
    <property type="entry name" value="Beta-barrel_TonB"/>
</dbReference>
<dbReference type="Gene3D" id="2.170.130.10">
    <property type="entry name" value="TonB-dependent receptor, plug domain"/>
    <property type="match status" value="1"/>
</dbReference>
<protein>
    <submittedName>
        <fullName evidence="13">TonB-dependent receptor plug domain-containing protein</fullName>
    </submittedName>
</protein>
<accession>A0A9D6L3F2</accession>
<evidence type="ECO:0000259" key="12">
    <source>
        <dbReference type="Pfam" id="PF07715"/>
    </source>
</evidence>
<comment type="caution">
    <text evidence="13">The sequence shown here is derived from an EMBL/GenBank/DDBJ whole genome shotgun (WGS) entry which is preliminary data.</text>
</comment>
<evidence type="ECO:0000256" key="6">
    <source>
        <dbReference type="ARBA" id="ARBA00023077"/>
    </source>
</evidence>
<dbReference type="Proteomes" id="UP000807850">
    <property type="component" value="Unassembled WGS sequence"/>
</dbReference>
<keyword evidence="4" id="KW-0812">Transmembrane</keyword>
<dbReference type="InterPro" id="IPR036942">
    <property type="entry name" value="Beta-barrel_TonB_sf"/>
</dbReference>
<keyword evidence="5" id="KW-0732">Signal</keyword>
<evidence type="ECO:0000256" key="7">
    <source>
        <dbReference type="ARBA" id="ARBA00023136"/>
    </source>
</evidence>
<dbReference type="GO" id="GO:0015344">
    <property type="term" value="F:siderophore uptake transmembrane transporter activity"/>
    <property type="evidence" value="ECO:0007669"/>
    <property type="project" value="TreeGrafter"/>
</dbReference>
<evidence type="ECO:0000256" key="4">
    <source>
        <dbReference type="ARBA" id="ARBA00022692"/>
    </source>
</evidence>
<dbReference type="AlphaFoldDB" id="A0A9D6L3F2"/>
<dbReference type="GO" id="GO:0009279">
    <property type="term" value="C:cell outer membrane"/>
    <property type="evidence" value="ECO:0007669"/>
    <property type="project" value="UniProtKB-SubCell"/>
</dbReference>
<proteinExistence type="inferred from homology"/>
<keyword evidence="7 10" id="KW-0472">Membrane</keyword>
<gene>
    <name evidence="13" type="ORF">HY076_02190</name>
</gene>
<feature type="non-terminal residue" evidence="13">
    <location>
        <position position="735"/>
    </location>
</feature>
<dbReference type="InterPro" id="IPR037066">
    <property type="entry name" value="Plug_dom_sf"/>
</dbReference>
<comment type="similarity">
    <text evidence="10">Belongs to the TonB-dependent receptor family.</text>
</comment>
<keyword evidence="6 10" id="KW-0798">TonB box</keyword>
<keyword evidence="9" id="KW-0998">Cell outer membrane</keyword>
<evidence type="ECO:0000256" key="1">
    <source>
        <dbReference type="ARBA" id="ARBA00004571"/>
    </source>
</evidence>
<evidence type="ECO:0000313" key="13">
    <source>
        <dbReference type="EMBL" id="MBI3539067.1"/>
    </source>
</evidence>
<evidence type="ECO:0000256" key="9">
    <source>
        <dbReference type="ARBA" id="ARBA00023237"/>
    </source>
</evidence>
<evidence type="ECO:0000256" key="8">
    <source>
        <dbReference type="ARBA" id="ARBA00023170"/>
    </source>
</evidence>
<dbReference type="PANTHER" id="PTHR30069:SF29">
    <property type="entry name" value="HEMOGLOBIN AND HEMOGLOBIN-HAPTOGLOBIN-BINDING PROTEIN 1-RELATED"/>
    <property type="match status" value="1"/>
</dbReference>
<name>A0A9D6L3F2_UNCEI</name>
<dbReference type="InterPro" id="IPR012910">
    <property type="entry name" value="Plug_dom"/>
</dbReference>
<evidence type="ECO:0000256" key="2">
    <source>
        <dbReference type="ARBA" id="ARBA00022448"/>
    </source>
</evidence>
<dbReference type="Pfam" id="PF00593">
    <property type="entry name" value="TonB_dep_Rec_b-barrel"/>
    <property type="match status" value="1"/>
</dbReference>
<organism evidence="13 14">
    <name type="scientific">Eiseniibacteriota bacterium</name>
    <dbReference type="NCBI Taxonomy" id="2212470"/>
    <lineage>
        <taxon>Bacteria</taxon>
        <taxon>Candidatus Eiseniibacteriota</taxon>
    </lineage>
</organism>
<sequence>MVSAAPADAPRDSARADSAARRVVRQFPAVEVRAILDDLRSTVTVHPISAVTMRALPIDGLADMVALQPGVVTQGEELHVRGGRAGETRVVLDGMTLNEPQRQHAMDVPLLALRSADLVSGAPETRYAGATAGVLDLHTYDPGEAVAGEWRWVTDARTRTHLDRVSGRVSAPLHFLGLGAVAAGDAMLDDTWLPSLRSASRHDVLGVPFGWRAENRMLGFLKLAPVAGPRRVSAQVLASRAVHRPFDPAWSADGWVGFDPLTTLPIFSHDEQPGYVRYRAADHGVTTDERVLATTVTLASARGAGNATLALGWLRARTLTAAQGIANARDIVGPQYDTGSSGDPFYVLYGDYPLFRRSASDVWSLRGDVDRTTPRGTRLSAGAGATYESVSLWELDTELLGNPSFNALRAYRAYAPGAFAYGQGRWTAGEMVVNAGLRLDWWTPGPQAGGQTFPATSRGRGLVSPRLGFAFPISARDVFSFSYARLNQAPPRDVLYDNRVSITDRQPLGDASIRPAVMVSYEAALKRALSPLWAFQASLFYRDAAQLAGAREYVLPSTRPNLRYTDQDQASSAGLELSLLHAPDDRRRIEIHYTLMRAWGFEARSEGDPYGPTRDIRMTPISEMPLSWDRRQSLGFLGALRWRRWSWAWSSVVGAPLPWTPKPFRAPVTDLATVNSRRFEWTETTNFNVQYAPAHALGLELGLEAKNLFNSRAERAATVDGYPNPSINTVYDDYG</sequence>
<keyword evidence="2" id="KW-0813">Transport</keyword>
<feature type="domain" description="TonB-dependent receptor plug" evidence="12">
    <location>
        <begin position="41"/>
        <end position="134"/>
    </location>
</feature>
<feature type="domain" description="TonB-dependent receptor-like beta-barrel" evidence="11">
    <location>
        <begin position="299"/>
        <end position="708"/>
    </location>
</feature>
<dbReference type="GO" id="GO:0044718">
    <property type="term" value="P:siderophore transmembrane transport"/>
    <property type="evidence" value="ECO:0007669"/>
    <property type="project" value="TreeGrafter"/>
</dbReference>
<dbReference type="Pfam" id="PF07715">
    <property type="entry name" value="Plug"/>
    <property type="match status" value="1"/>
</dbReference>
<keyword evidence="3" id="KW-1134">Transmembrane beta strand</keyword>
<keyword evidence="8 13" id="KW-0675">Receptor</keyword>
<dbReference type="SUPFAM" id="SSF56935">
    <property type="entry name" value="Porins"/>
    <property type="match status" value="1"/>
</dbReference>
<evidence type="ECO:0000256" key="3">
    <source>
        <dbReference type="ARBA" id="ARBA00022452"/>
    </source>
</evidence>
<evidence type="ECO:0000256" key="10">
    <source>
        <dbReference type="RuleBase" id="RU003357"/>
    </source>
</evidence>
<evidence type="ECO:0000256" key="5">
    <source>
        <dbReference type="ARBA" id="ARBA00022729"/>
    </source>
</evidence>
<comment type="subcellular location">
    <subcellularLocation>
        <location evidence="1">Cell outer membrane</location>
        <topology evidence="1">Multi-pass membrane protein</topology>
    </subcellularLocation>
</comment>
<dbReference type="InterPro" id="IPR039426">
    <property type="entry name" value="TonB-dep_rcpt-like"/>
</dbReference>
<dbReference type="EMBL" id="JACQAY010000064">
    <property type="protein sequence ID" value="MBI3539067.1"/>
    <property type="molecule type" value="Genomic_DNA"/>
</dbReference>
<reference evidence="13" key="1">
    <citation type="submission" date="2020-07" db="EMBL/GenBank/DDBJ databases">
        <title>Huge and variable diversity of episymbiotic CPR bacteria and DPANN archaea in groundwater ecosystems.</title>
        <authorList>
            <person name="He C.Y."/>
            <person name="Keren R."/>
            <person name="Whittaker M."/>
            <person name="Farag I.F."/>
            <person name="Doudna J."/>
            <person name="Cate J.H.D."/>
            <person name="Banfield J.F."/>
        </authorList>
    </citation>
    <scope>NUCLEOTIDE SEQUENCE</scope>
    <source>
        <strain evidence="13">NC_groundwater_928_Pr1_S-0.2um_72_17</strain>
    </source>
</reference>
<evidence type="ECO:0000313" key="14">
    <source>
        <dbReference type="Proteomes" id="UP000807850"/>
    </source>
</evidence>
<dbReference type="PANTHER" id="PTHR30069">
    <property type="entry name" value="TONB-DEPENDENT OUTER MEMBRANE RECEPTOR"/>
    <property type="match status" value="1"/>
</dbReference>